<feature type="region of interest" description="Disordered" evidence="1">
    <location>
        <begin position="354"/>
        <end position="380"/>
    </location>
</feature>
<accession>A0A6C0H3I2</accession>
<name>A0A6C0H3I2_9ZZZZ</name>
<feature type="compositionally biased region" description="Acidic residues" evidence="1">
    <location>
        <begin position="357"/>
        <end position="372"/>
    </location>
</feature>
<evidence type="ECO:0000313" key="2">
    <source>
        <dbReference type="EMBL" id="QHT74603.1"/>
    </source>
</evidence>
<reference evidence="2" key="1">
    <citation type="journal article" date="2020" name="Nature">
        <title>Giant virus diversity and host interactions through global metagenomics.</title>
        <authorList>
            <person name="Schulz F."/>
            <person name="Roux S."/>
            <person name="Paez-Espino D."/>
            <person name="Jungbluth S."/>
            <person name="Walsh D.A."/>
            <person name="Denef V.J."/>
            <person name="McMahon K.D."/>
            <person name="Konstantinidis K.T."/>
            <person name="Eloe-Fadrosh E.A."/>
            <person name="Kyrpides N.C."/>
            <person name="Woyke T."/>
        </authorList>
    </citation>
    <scope>NUCLEOTIDE SEQUENCE</scope>
    <source>
        <strain evidence="2">GVMAG-M-3300023179-59</strain>
    </source>
</reference>
<sequence>MSQIVDTNEPFNFDKITLAKPSSVTGGNYFIRILSDQQSLYLQPPKCKTKQGIIRAGKRFYTDLMFSNENEKFIQWMENLESHCQQHIFNNRKEWFEGEMEMHDIENYFTSPLKIYKSGKYYIARVNITPVLGKPNLKIYDENENEVNMESLDDKTNIMTIIEIQGIKCSSRSFQIEIEIKQIMVLNPVDIFEKCLLLPSQKSSGAIITAPVVLADVDTHPETEADSNIEVESPPFEPTLEKSLLDEPPKKEAETENVILETLTTEPEQFNNNHDNSKENGTYLEEIDTTHDGMQEIDFNLEELIDSDPIQIKERNDVYYEMYREARRKAKIARDLALSSYLEAKRIKNTYMLDDIKDSDESDLETDDEYENEISQPQSI</sequence>
<dbReference type="EMBL" id="MN739852">
    <property type="protein sequence ID" value="QHT74603.1"/>
    <property type="molecule type" value="Genomic_DNA"/>
</dbReference>
<dbReference type="AlphaFoldDB" id="A0A6C0H3I2"/>
<organism evidence="2">
    <name type="scientific">viral metagenome</name>
    <dbReference type="NCBI Taxonomy" id="1070528"/>
    <lineage>
        <taxon>unclassified sequences</taxon>
        <taxon>metagenomes</taxon>
        <taxon>organismal metagenomes</taxon>
    </lineage>
</organism>
<evidence type="ECO:0000256" key="1">
    <source>
        <dbReference type="SAM" id="MobiDB-lite"/>
    </source>
</evidence>
<protein>
    <submittedName>
        <fullName evidence="2">Uncharacterized protein</fullName>
    </submittedName>
</protein>
<proteinExistence type="predicted"/>